<evidence type="ECO:0000313" key="2">
    <source>
        <dbReference type="EMBL" id="EGG02160.1"/>
    </source>
</evidence>
<sequence length="130" mass="14306">MLQFCLKISSILLFLWIHSLKVAIVDARTLACNIGFSRNPDRSAKCTTFEDASVAYKCDYATCWNQGHQWVLQTGCQLVGSGIKGTSQQHCSEYYDNGSNMSCKNPSGVPYTCGIGSNWMHCDASTCKTS</sequence>
<accession>F4RZN1</accession>
<protein>
    <submittedName>
        <fullName evidence="2">Secreted protein</fullName>
    </submittedName>
</protein>
<gene>
    <name evidence="2" type="ORF">MELLADRAFT_91608</name>
</gene>
<dbReference type="HOGENOM" id="CLU_150810_0_0_1"/>
<dbReference type="InParanoid" id="F4RZN1"/>
<feature type="signal peptide" evidence="1">
    <location>
        <begin position="1"/>
        <end position="27"/>
    </location>
</feature>
<evidence type="ECO:0000313" key="3">
    <source>
        <dbReference type="Proteomes" id="UP000001072"/>
    </source>
</evidence>
<dbReference type="OrthoDB" id="6022609at2759"/>
<dbReference type="EMBL" id="GL883133">
    <property type="protein sequence ID" value="EGG02160.1"/>
    <property type="molecule type" value="Genomic_DNA"/>
</dbReference>
<reference evidence="3" key="1">
    <citation type="journal article" date="2011" name="Proc. Natl. Acad. Sci. U.S.A.">
        <title>Obligate biotrophy features unraveled by the genomic analysis of rust fungi.</title>
        <authorList>
            <person name="Duplessis S."/>
            <person name="Cuomo C.A."/>
            <person name="Lin Y.-C."/>
            <person name="Aerts A."/>
            <person name="Tisserant E."/>
            <person name="Veneault-Fourrey C."/>
            <person name="Joly D.L."/>
            <person name="Hacquard S."/>
            <person name="Amselem J."/>
            <person name="Cantarel B.L."/>
            <person name="Chiu R."/>
            <person name="Coutinho P.M."/>
            <person name="Feau N."/>
            <person name="Field M."/>
            <person name="Frey P."/>
            <person name="Gelhaye E."/>
            <person name="Goldberg J."/>
            <person name="Grabherr M.G."/>
            <person name="Kodira C.D."/>
            <person name="Kohler A."/>
            <person name="Kuees U."/>
            <person name="Lindquist E.A."/>
            <person name="Lucas S.M."/>
            <person name="Mago R."/>
            <person name="Mauceli E."/>
            <person name="Morin E."/>
            <person name="Murat C."/>
            <person name="Pangilinan J.L."/>
            <person name="Park R."/>
            <person name="Pearson M."/>
            <person name="Quesneville H."/>
            <person name="Rouhier N."/>
            <person name="Sakthikumar S."/>
            <person name="Salamov A.A."/>
            <person name="Schmutz J."/>
            <person name="Selles B."/>
            <person name="Shapiro H."/>
            <person name="Tanguay P."/>
            <person name="Tuskan G.A."/>
            <person name="Henrissat B."/>
            <person name="Van de Peer Y."/>
            <person name="Rouze P."/>
            <person name="Ellis J.G."/>
            <person name="Dodds P.N."/>
            <person name="Schein J.E."/>
            <person name="Zhong S."/>
            <person name="Hamelin R.C."/>
            <person name="Grigoriev I.V."/>
            <person name="Szabo L.J."/>
            <person name="Martin F."/>
        </authorList>
    </citation>
    <scope>NUCLEOTIDE SEQUENCE [LARGE SCALE GENOMIC DNA]</scope>
    <source>
        <strain evidence="3">98AG31 / pathotype 3-4-7</strain>
    </source>
</reference>
<dbReference type="AlphaFoldDB" id="F4RZN1"/>
<proteinExistence type="predicted"/>
<keyword evidence="3" id="KW-1185">Reference proteome</keyword>
<dbReference type="RefSeq" id="XP_007414697.1">
    <property type="nucleotide sequence ID" value="XM_007414635.1"/>
</dbReference>
<dbReference type="GeneID" id="18935973"/>
<evidence type="ECO:0000256" key="1">
    <source>
        <dbReference type="SAM" id="SignalP"/>
    </source>
</evidence>
<feature type="chain" id="PRO_5003321884" evidence="1">
    <location>
        <begin position="28"/>
        <end position="130"/>
    </location>
</feature>
<organism evidence="3">
    <name type="scientific">Melampsora larici-populina (strain 98AG31 / pathotype 3-4-7)</name>
    <name type="common">Poplar leaf rust fungus</name>
    <dbReference type="NCBI Taxonomy" id="747676"/>
    <lineage>
        <taxon>Eukaryota</taxon>
        <taxon>Fungi</taxon>
        <taxon>Dikarya</taxon>
        <taxon>Basidiomycota</taxon>
        <taxon>Pucciniomycotina</taxon>
        <taxon>Pucciniomycetes</taxon>
        <taxon>Pucciniales</taxon>
        <taxon>Melampsoraceae</taxon>
        <taxon>Melampsora</taxon>
    </lineage>
</organism>
<dbReference type="KEGG" id="mlr:MELLADRAFT_91608"/>
<dbReference type="Proteomes" id="UP000001072">
    <property type="component" value="Unassembled WGS sequence"/>
</dbReference>
<keyword evidence="1" id="KW-0732">Signal</keyword>
<dbReference type="VEuPathDB" id="FungiDB:MELLADRAFT_91608"/>
<name>F4RZN1_MELLP</name>